<evidence type="ECO:0000313" key="2">
    <source>
        <dbReference type="Proteomes" id="UP000032027"/>
    </source>
</evidence>
<accession>A0A0C5C050</accession>
<organism evidence="1 2">
    <name type="scientific">Nitrosopumilus piranensis</name>
    <dbReference type="NCBI Taxonomy" id="1582439"/>
    <lineage>
        <taxon>Archaea</taxon>
        <taxon>Nitrososphaerota</taxon>
        <taxon>Nitrososphaeria</taxon>
        <taxon>Nitrosopumilales</taxon>
        <taxon>Nitrosopumilaceae</taxon>
        <taxon>Nitrosopumilus</taxon>
    </lineage>
</organism>
<reference evidence="1 2" key="2">
    <citation type="journal article" date="2016" name="ISME J.">
        <title>Physiological and genomic characterization of two novel marine thaumarchaeal strains indicates niche differentiation.</title>
        <authorList>
            <person name="Bayer B."/>
            <person name="Vojvoda J."/>
            <person name="Offre P."/>
            <person name="Alves R.J."/>
            <person name="Elisabeth N.H."/>
            <person name="Garcia J.A."/>
            <person name="Volland J.M."/>
            <person name="Srivastava A."/>
            <person name="Schleper C."/>
            <person name="Herndl G.J."/>
        </authorList>
    </citation>
    <scope>NUCLEOTIDE SEQUENCE [LARGE SCALE GENOMIC DNA]</scope>
    <source>
        <strain evidence="1 2">D3C</strain>
    </source>
</reference>
<evidence type="ECO:0000313" key="1">
    <source>
        <dbReference type="EMBL" id="AJM92660.1"/>
    </source>
</evidence>
<protein>
    <submittedName>
        <fullName evidence="1">Uncharacterized protein</fullName>
    </submittedName>
</protein>
<proteinExistence type="predicted"/>
<name>A0A0C5C050_9ARCH</name>
<reference evidence="1 2" key="3">
    <citation type="journal article" date="2019" name="Int. J. Syst. Evol. Microbiol.">
        <title>Nitrosopumilus adriaticus sp. nov. and Nitrosopumilus piranensis sp. nov., two ammonia-oxidizing archaea from the Adriatic Sea and members of the class Nitrososphaeria.</title>
        <authorList>
            <person name="Bayer B."/>
            <person name="Vojvoda J."/>
            <person name="Reinthaler T."/>
            <person name="Reyes C."/>
            <person name="Pinto M."/>
            <person name="Herndl G.J."/>
        </authorList>
    </citation>
    <scope>NUCLEOTIDE SEQUENCE [LARGE SCALE GENOMIC DNA]</scope>
    <source>
        <strain evidence="1 2">D3C</strain>
    </source>
</reference>
<keyword evidence="2" id="KW-1185">Reference proteome</keyword>
<reference evidence="2" key="1">
    <citation type="submission" date="2015-02" db="EMBL/GenBank/DDBJ databases">
        <title>Characterization of two novel Thaumarchaeota isolated from the Northern Adriatic Sea.</title>
        <authorList>
            <person name="Bayer B."/>
            <person name="Vojvoda J."/>
            <person name="Offre P."/>
            <person name="Srivastava A."/>
            <person name="Elisabeth N."/>
            <person name="Garcia J.A.L."/>
            <person name="Schleper C."/>
            <person name="Herndl G.J."/>
        </authorList>
    </citation>
    <scope>NUCLEOTIDE SEQUENCE [LARGE SCALE GENOMIC DNA]</scope>
    <source>
        <strain evidence="2">D3C</strain>
    </source>
</reference>
<sequence length="52" mass="5942">MLGERITVVLKTENTEKIRNIQAKMIRTSIKSVSFSHVVNLVLNEGLKKFKV</sequence>
<dbReference type="KEGG" id="nid:NPIRD3C_1448"/>
<dbReference type="AlphaFoldDB" id="A0A0C5C050"/>
<dbReference type="HOGENOM" id="CLU_215160_0_0_2"/>
<gene>
    <name evidence="1" type="ORF">NPIRD3C_1448</name>
</gene>
<dbReference type="RefSeq" id="WP_160272890.1">
    <property type="nucleotide sequence ID" value="NZ_CP010868.1"/>
</dbReference>
<dbReference type="EMBL" id="CP010868">
    <property type="protein sequence ID" value="AJM92660.1"/>
    <property type="molecule type" value="Genomic_DNA"/>
</dbReference>
<dbReference type="GeneID" id="43685801"/>
<dbReference type="OrthoDB" id="2864at2157"/>
<dbReference type="STRING" id="1582439.NPIRD3C_1448"/>
<dbReference type="PATRIC" id="fig|1582439.9.peg.1497"/>
<dbReference type="Proteomes" id="UP000032027">
    <property type="component" value="Chromosome"/>
</dbReference>